<name>A0A2K2DJ76_BRADI</name>
<dbReference type="Gramene" id="PNT74330">
    <property type="protein sequence ID" value="PNT74330"/>
    <property type="gene ID" value="BRADI_1g12693v3"/>
</dbReference>
<evidence type="ECO:0000313" key="1">
    <source>
        <dbReference type="EMBL" id="PNT74330.1"/>
    </source>
</evidence>
<dbReference type="Proteomes" id="UP000008810">
    <property type="component" value="Chromosome 1"/>
</dbReference>
<dbReference type="EMBL" id="CM000880">
    <property type="protein sequence ID" value="PNT74330.1"/>
    <property type="molecule type" value="Genomic_DNA"/>
</dbReference>
<dbReference type="EnsemblPlants" id="PNT74330">
    <property type="protein sequence ID" value="PNT74330"/>
    <property type="gene ID" value="BRADI_1g12693v3"/>
</dbReference>
<evidence type="ECO:0000313" key="2">
    <source>
        <dbReference type="EnsemblPlants" id="PNT74330"/>
    </source>
</evidence>
<reference evidence="1" key="2">
    <citation type="submission" date="2017-06" db="EMBL/GenBank/DDBJ databases">
        <title>WGS assembly of Brachypodium distachyon.</title>
        <authorList>
            <consortium name="The International Brachypodium Initiative"/>
            <person name="Lucas S."/>
            <person name="Harmon-Smith M."/>
            <person name="Lail K."/>
            <person name="Tice H."/>
            <person name="Grimwood J."/>
            <person name="Bruce D."/>
            <person name="Barry K."/>
            <person name="Shu S."/>
            <person name="Lindquist E."/>
            <person name="Wang M."/>
            <person name="Pitluck S."/>
            <person name="Vogel J.P."/>
            <person name="Garvin D.F."/>
            <person name="Mockler T.C."/>
            <person name="Schmutz J."/>
            <person name="Rokhsar D."/>
            <person name="Bevan M.W."/>
        </authorList>
    </citation>
    <scope>NUCLEOTIDE SEQUENCE</scope>
    <source>
        <strain evidence="1">Bd21</strain>
    </source>
</reference>
<accession>A0A2K2DJ76</accession>
<organism evidence="1">
    <name type="scientific">Brachypodium distachyon</name>
    <name type="common">Purple false brome</name>
    <name type="synonym">Trachynia distachya</name>
    <dbReference type="NCBI Taxonomy" id="15368"/>
    <lineage>
        <taxon>Eukaryota</taxon>
        <taxon>Viridiplantae</taxon>
        <taxon>Streptophyta</taxon>
        <taxon>Embryophyta</taxon>
        <taxon>Tracheophyta</taxon>
        <taxon>Spermatophyta</taxon>
        <taxon>Magnoliopsida</taxon>
        <taxon>Liliopsida</taxon>
        <taxon>Poales</taxon>
        <taxon>Poaceae</taxon>
        <taxon>BOP clade</taxon>
        <taxon>Pooideae</taxon>
        <taxon>Stipodae</taxon>
        <taxon>Brachypodieae</taxon>
        <taxon>Brachypodium</taxon>
    </lineage>
</organism>
<protein>
    <submittedName>
        <fullName evidence="1 2">Uncharacterized protein</fullName>
    </submittedName>
</protein>
<keyword evidence="3" id="KW-1185">Reference proteome</keyword>
<dbReference type="InParanoid" id="A0A2K2DJ76"/>
<proteinExistence type="predicted"/>
<dbReference type="AlphaFoldDB" id="A0A2K2DJ76"/>
<sequence>MNWYRWMDQGNLIAAIFWLVSQNNNLRLQRFSRMTQTGQALMFDSKSESQSERCYTCMHAALTWPDGLGPRSACMQCTHGPAGRPPADRQCITNPHH</sequence>
<evidence type="ECO:0000313" key="3">
    <source>
        <dbReference type="Proteomes" id="UP000008810"/>
    </source>
</evidence>
<gene>
    <name evidence="1" type="ORF">BRADI_1g12693v3</name>
</gene>
<reference evidence="1 2" key="1">
    <citation type="journal article" date="2010" name="Nature">
        <title>Genome sequencing and analysis of the model grass Brachypodium distachyon.</title>
        <authorList>
            <consortium name="International Brachypodium Initiative"/>
        </authorList>
    </citation>
    <scope>NUCLEOTIDE SEQUENCE [LARGE SCALE GENOMIC DNA]</scope>
    <source>
        <strain evidence="1 2">Bd21</strain>
    </source>
</reference>
<reference evidence="2" key="3">
    <citation type="submission" date="2018-08" db="UniProtKB">
        <authorList>
            <consortium name="EnsemblPlants"/>
        </authorList>
    </citation>
    <scope>IDENTIFICATION</scope>
    <source>
        <strain evidence="2">cv. Bd21</strain>
    </source>
</reference>